<dbReference type="Pfam" id="PF00669">
    <property type="entry name" value="Flagellin_N"/>
    <property type="match status" value="1"/>
</dbReference>
<organism evidence="7 8">
    <name type="scientific">Shouchella lehensis</name>
    <dbReference type="NCBI Taxonomy" id="300825"/>
    <lineage>
        <taxon>Bacteria</taxon>
        <taxon>Bacillati</taxon>
        <taxon>Bacillota</taxon>
        <taxon>Bacilli</taxon>
        <taxon>Bacillales</taxon>
        <taxon>Bacillaceae</taxon>
        <taxon>Shouchella</taxon>
    </lineage>
</organism>
<reference evidence="7 8" key="1">
    <citation type="submission" date="2019-03" db="EMBL/GenBank/DDBJ databases">
        <authorList>
            <person name="Liu G."/>
        </authorList>
    </citation>
    <scope>NUCLEOTIDE SEQUENCE [LARGE SCALE GENOMIC DNA]</scope>
    <source>
        <strain evidence="7 8">DSM 19099</strain>
    </source>
</reference>
<dbReference type="NCBIfam" id="TIGR02550">
    <property type="entry name" value="flagell_flgL"/>
    <property type="match status" value="1"/>
</dbReference>
<dbReference type="RefSeq" id="WP_078440059.1">
    <property type="nucleotide sequence ID" value="NZ_SNUX01000001.1"/>
</dbReference>
<dbReference type="PANTHER" id="PTHR42792">
    <property type="entry name" value="FLAGELLIN"/>
    <property type="match status" value="1"/>
</dbReference>
<evidence type="ECO:0000313" key="7">
    <source>
        <dbReference type="EMBL" id="TES51365.1"/>
    </source>
</evidence>
<comment type="similarity">
    <text evidence="2">Belongs to the bacterial flagellin family.</text>
</comment>
<proteinExistence type="inferred from homology"/>
<dbReference type="InterPro" id="IPR001492">
    <property type="entry name" value="Flagellin"/>
</dbReference>
<gene>
    <name evidence="7" type="primary">flgL</name>
    <name evidence="7" type="ORF">E2L03_05445</name>
</gene>
<dbReference type="Pfam" id="PF00700">
    <property type="entry name" value="Flagellin_C"/>
    <property type="match status" value="1"/>
</dbReference>
<dbReference type="Proteomes" id="UP000298210">
    <property type="component" value="Unassembled WGS sequence"/>
</dbReference>
<keyword evidence="4" id="KW-0175">Coiled coil</keyword>
<feature type="coiled-coil region" evidence="4">
    <location>
        <begin position="55"/>
        <end position="82"/>
    </location>
</feature>
<keyword evidence="3" id="KW-0975">Bacterial flagellum</keyword>
<evidence type="ECO:0000256" key="4">
    <source>
        <dbReference type="SAM" id="Coils"/>
    </source>
</evidence>
<dbReference type="GO" id="GO:0071973">
    <property type="term" value="P:bacterial-type flagellum-dependent cell motility"/>
    <property type="evidence" value="ECO:0007669"/>
    <property type="project" value="InterPro"/>
</dbReference>
<dbReference type="Gene3D" id="1.20.1330.10">
    <property type="entry name" value="f41 fragment of flagellin, N-terminal domain"/>
    <property type="match status" value="1"/>
</dbReference>
<dbReference type="PANTHER" id="PTHR42792:SF1">
    <property type="entry name" value="FLAGELLAR HOOK-ASSOCIATED PROTEIN 3"/>
    <property type="match status" value="1"/>
</dbReference>
<evidence type="ECO:0000259" key="5">
    <source>
        <dbReference type="Pfam" id="PF00669"/>
    </source>
</evidence>
<protein>
    <submittedName>
        <fullName evidence="7">Flagellar hook-associated protein 3</fullName>
    </submittedName>
</protein>
<dbReference type="InterPro" id="IPR013384">
    <property type="entry name" value="Flagell_FlgL"/>
</dbReference>
<feature type="domain" description="Flagellin C-terminal" evidence="6">
    <location>
        <begin position="273"/>
        <end position="353"/>
    </location>
</feature>
<comment type="caution">
    <text evidence="7">The sequence shown here is derived from an EMBL/GenBank/DDBJ whole genome shotgun (WGS) entry which is preliminary data.</text>
</comment>
<evidence type="ECO:0000256" key="2">
    <source>
        <dbReference type="ARBA" id="ARBA00005709"/>
    </source>
</evidence>
<evidence type="ECO:0000313" key="8">
    <source>
        <dbReference type="Proteomes" id="UP000298210"/>
    </source>
</evidence>
<keyword evidence="7" id="KW-0966">Cell projection</keyword>
<evidence type="ECO:0000259" key="6">
    <source>
        <dbReference type="Pfam" id="PF00700"/>
    </source>
</evidence>
<feature type="domain" description="Flagellin N-terminal" evidence="5">
    <location>
        <begin position="9"/>
        <end position="140"/>
    </location>
</feature>
<dbReference type="InterPro" id="IPR001029">
    <property type="entry name" value="Flagellin_N"/>
</dbReference>
<sequence length="354" mass="40038">MEFMRVTQSMLTANTLHYSQASYQRLSTLQEQMSTQKKISRFSQDPVIAGKSMQYRESIGQLNQYQRNLSEAHNRLDQSDASLRETSQIITRIRELAVKASTDTFGADERKSIAQEVEQLTNHLVTIANTNTAGKYIFNGELSNVPPIKTLNPAQVTEQDFNEHTVLFYNGETYSYEGNGLFENENGQQVTFNDGQLFAGDEVIQPEDVRMMNNQFATSAYELELQQGIHITVGADAHRLFTTDFFSDLFEFQKALLDPNITAEDLDTFVGKADNHLRVTADVNGQLGARMNRVDLIEDRLNTQQFLLEKIKSENEDVDFEETVMKLLVAETIHSAALAASARVLQPSLLDFLR</sequence>
<name>A0A4Y7WRU6_9BACI</name>
<comment type="subcellular location">
    <subcellularLocation>
        <location evidence="1">Bacterial flagellum</location>
    </subcellularLocation>
</comment>
<dbReference type="EMBL" id="SNUX01000001">
    <property type="protein sequence ID" value="TES51365.1"/>
    <property type="molecule type" value="Genomic_DNA"/>
</dbReference>
<keyword evidence="7" id="KW-0282">Flagellum</keyword>
<dbReference type="AlphaFoldDB" id="A0A4Y7WRU6"/>
<dbReference type="InterPro" id="IPR046358">
    <property type="entry name" value="Flagellin_C"/>
</dbReference>
<dbReference type="GO" id="GO:0009424">
    <property type="term" value="C:bacterial-type flagellum hook"/>
    <property type="evidence" value="ECO:0007669"/>
    <property type="project" value="InterPro"/>
</dbReference>
<keyword evidence="7" id="KW-0969">Cilium</keyword>
<accession>A0A4Y7WRU6</accession>
<dbReference type="SUPFAM" id="SSF64518">
    <property type="entry name" value="Phase 1 flagellin"/>
    <property type="match status" value="1"/>
</dbReference>
<dbReference type="GO" id="GO:0005198">
    <property type="term" value="F:structural molecule activity"/>
    <property type="evidence" value="ECO:0007669"/>
    <property type="project" value="InterPro"/>
</dbReference>
<evidence type="ECO:0000256" key="1">
    <source>
        <dbReference type="ARBA" id="ARBA00004365"/>
    </source>
</evidence>
<evidence type="ECO:0000256" key="3">
    <source>
        <dbReference type="ARBA" id="ARBA00023143"/>
    </source>
</evidence>